<dbReference type="InterPro" id="IPR002645">
    <property type="entry name" value="STAS_dom"/>
</dbReference>
<reference evidence="2 3" key="1">
    <citation type="submission" date="2019-07" db="EMBL/GenBank/DDBJ databases">
        <title>Shewanella sp. YLB-06 whole genomic sequence.</title>
        <authorList>
            <person name="Yu L."/>
        </authorList>
    </citation>
    <scope>NUCLEOTIDE SEQUENCE [LARGE SCALE GENOMIC DNA]</scope>
    <source>
        <strain evidence="2 3">YLB-06</strain>
    </source>
</reference>
<dbReference type="Gene3D" id="3.30.750.24">
    <property type="entry name" value="STAS domain"/>
    <property type="match status" value="1"/>
</dbReference>
<dbReference type="PROSITE" id="PS50801">
    <property type="entry name" value="STAS"/>
    <property type="match status" value="1"/>
</dbReference>
<evidence type="ECO:0000313" key="2">
    <source>
        <dbReference type="EMBL" id="QDO82062.1"/>
    </source>
</evidence>
<evidence type="ECO:0000313" key="3">
    <source>
        <dbReference type="Proteomes" id="UP000315947"/>
    </source>
</evidence>
<protein>
    <submittedName>
        <fullName evidence="2">STAS domain-containing protein</fullName>
    </submittedName>
</protein>
<dbReference type="InterPro" id="IPR058548">
    <property type="entry name" value="MlaB-like_STAS"/>
</dbReference>
<dbReference type="InterPro" id="IPR036513">
    <property type="entry name" value="STAS_dom_sf"/>
</dbReference>
<dbReference type="EMBL" id="CP041614">
    <property type="protein sequence ID" value="QDO82062.1"/>
    <property type="molecule type" value="Genomic_DNA"/>
</dbReference>
<sequence>MSEQTIKLDSELTIRNIQPIFAQLSELLTHDEELHIDASQLTRVDTAGAQLLYLFSQTCASRSLRVNWLDCQPELQINLENLGINIPEIAIPELQAELENLSINISEITIPELQAELDEEK</sequence>
<organism evidence="2 3">
    <name type="scientific">Shewanella psychropiezotolerans</name>
    <dbReference type="NCBI Taxonomy" id="2593655"/>
    <lineage>
        <taxon>Bacteria</taxon>
        <taxon>Pseudomonadati</taxon>
        <taxon>Pseudomonadota</taxon>
        <taxon>Gammaproteobacteria</taxon>
        <taxon>Alteromonadales</taxon>
        <taxon>Shewanellaceae</taxon>
        <taxon>Shewanella</taxon>
    </lineage>
</organism>
<accession>A0ABX5WSK0</accession>
<dbReference type="Pfam" id="PF13466">
    <property type="entry name" value="STAS_2"/>
    <property type="match status" value="1"/>
</dbReference>
<dbReference type="RefSeq" id="WP_144044455.1">
    <property type="nucleotide sequence ID" value="NZ_CP041614.1"/>
</dbReference>
<gene>
    <name evidence="2" type="ORF">FM037_01005</name>
</gene>
<dbReference type="Proteomes" id="UP000315947">
    <property type="component" value="Chromosome"/>
</dbReference>
<feature type="domain" description="STAS" evidence="1">
    <location>
        <begin position="1"/>
        <end position="84"/>
    </location>
</feature>
<proteinExistence type="predicted"/>
<name>A0ABX5WSK0_9GAMM</name>
<evidence type="ECO:0000259" key="1">
    <source>
        <dbReference type="PROSITE" id="PS50801"/>
    </source>
</evidence>
<keyword evidence="3" id="KW-1185">Reference proteome</keyword>
<dbReference type="SUPFAM" id="SSF52091">
    <property type="entry name" value="SpoIIaa-like"/>
    <property type="match status" value="1"/>
</dbReference>